<dbReference type="EMBL" id="KV442067">
    <property type="protein sequence ID" value="OAQ26393.1"/>
    <property type="molecule type" value="Genomic_DNA"/>
</dbReference>
<organism evidence="8 9">
    <name type="scientific">Linnemannia elongata AG-77</name>
    <dbReference type="NCBI Taxonomy" id="1314771"/>
    <lineage>
        <taxon>Eukaryota</taxon>
        <taxon>Fungi</taxon>
        <taxon>Fungi incertae sedis</taxon>
        <taxon>Mucoromycota</taxon>
        <taxon>Mortierellomycotina</taxon>
        <taxon>Mortierellomycetes</taxon>
        <taxon>Mortierellales</taxon>
        <taxon>Mortierellaceae</taxon>
        <taxon>Linnemannia</taxon>
    </lineage>
</organism>
<protein>
    <recommendedName>
        <fullName evidence="3">phosphatidate phosphatase</fullName>
        <ecNumber evidence="3">3.1.3.4</ecNumber>
    </recommendedName>
</protein>
<evidence type="ECO:0000256" key="4">
    <source>
        <dbReference type="ARBA" id="ARBA00022553"/>
    </source>
</evidence>
<feature type="region of interest" description="Disordered" evidence="6">
    <location>
        <begin position="1319"/>
        <end position="1346"/>
    </location>
</feature>
<feature type="compositionally biased region" description="Polar residues" evidence="6">
    <location>
        <begin position="743"/>
        <end position="776"/>
    </location>
</feature>
<feature type="compositionally biased region" description="Basic and acidic residues" evidence="6">
    <location>
        <begin position="351"/>
        <end position="366"/>
    </location>
</feature>
<dbReference type="InterPro" id="IPR031315">
    <property type="entry name" value="LNS2/PITP"/>
</dbReference>
<keyword evidence="5" id="KW-0378">Hydrolase</keyword>
<dbReference type="SMART" id="SM00775">
    <property type="entry name" value="LNS2"/>
    <property type="match status" value="1"/>
</dbReference>
<evidence type="ECO:0000256" key="5">
    <source>
        <dbReference type="ARBA" id="ARBA00022801"/>
    </source>
</evidence>
<dbReference type="InterPro" id="IPR026058">
    <property type="entry name" value="LIPIN"/>
</dbReference>
<comment type="similarity">
    <text evidence="2">Belongs to the lipin family.</text>
</comment>
<feature type="domain" description="LNS2/PITP" evidence="7">
    <location>
        <begin position="829"/>
        <end position="984"/>
    </location>
</feature>
<feature type="region of interest" description="Disordered" evidence="6">
    <location>
        <begin position="698"/>
        <end position="776"/>
    </location>
</feature>
<feature type="region of interest" description="Disordered" evidence="6">
    <location>
        <begin position="139"/>
        <end position="164"/>
    </location>
</feature>
<comment type="cofactor">
    <cofactor evidence="1">
        <name>Mg(2+)</name>
        <dbReference type="ChEBI" id="CHEBI:18420"/>
    </cofactor>
</comment>
<dbReference type="GO" id="GO:0008195">
    <property type="term" value="F:phosphatidate phosphatase activity"/>
    <property type="evidence" value="ECO:0007669"/>
    <property type="project" value="UniProtKB-EC"/>
</dbReference>
<feature type="region of interest" description="Disordered" evidence="6">
    <location>
        <begin position="262"/>
        <end position="384"/>
    </location>
</feature>
<dbReference type="InterPro" id="IPR013209">
    <property type="entry name" value="LNS2"/>
</dbReference>
<feature type="region of interest" description="Disordered" evidence="6">
    <location>
        <begin position="397"/>
        <end position="522"/>
    </location>
</feature>
<dbReference type="InterPro" id="IPR036412">
    <property type="entry name" value="HAD-like_sf"/>
</dbReference>
<proteinExistence type="inferred from homology"/>
<dbReference type="Pfam" id="PF08235">
    <property type="entry name" value="LNS2"/>
    <property type="match status" value="1"/>
</dbReference>
<dbReference type="InterPro" id="IPR031703">
    <property type="entry name" value="Lipin_mid"/>
</dbReference>
<dbReference type="EC" id="3.1.3.4" evidence="3"/>
<dbReference type="SUPFAM" id="SSF56784">
    <property type="entry name" value="HAD-like"/>
    <property type="match status" value="1"/>
</dbReference>
<feature type="region of interest" description="Disordered" evidence="6">
    <location>
        <begin position="1069"/>
        <end position="1119"/>
    </location>
</feature>
<feature type="compositionally biased region" description="Polar residues" evidence="6">
    <location>
        <begin position="1181"/>
        <end position="1194"/>
    </location>
</feature>
<feature type="compositionally biased region" description="Low complexity" evidence="6">
    <location>
        <begin position="1098"/>
        <end position="1109"/>
    </location>
</feature>
<evidence type="ECO:0000256" key="1">
    <source>
        <dbReference type="ARBA" id="ARBA00001946"/>
    </source>
</evidence>
<feature type="compositionally biased region" description="Basic residues" evidence="6">
    <location>
        <begin position="375"/>
        <end position="384"/>
    </location>
</feature>
<accession>A0A197JN49</accession>
<feature type="compositionally biased region" description="Polar residues" evidence="6">
    <location>
        <begin position="1032"/>
        <end position="1050"/>
    </location>
</feature>
<dbReference type="Gene3D" id="3.40.50.1000">
    <property type="entry name" value="HAD superfamily/HAD-like"/>
    <property type="match status" value="1"/>
</dbReference>
<dbReference type="PANTHER" id="PTHR12181:SF12">
    <property type="entry name" value="PHOSPHATIDATE PHOSPHATASE"/>
    <property type="match status" value="1"/>
</dbReference>
<feature type="compositionally biased region" description="Acidic residues" evidence="6">
    <location>
        <begin position="305"/>
        <end position="314"/>
    </location>
</feature>
<keyword evidence="9" id="KW-1185">Reference proteome</keyword>
<evidence type="ECO:0000256" key="3">
    <source>
        <dbReference type="ARBA" id="ARBA00012638"/>
    </source>
</evidence>
<dbReference type="Pfam" id="PF16876">
    <property type="entry name" value="Lipin_mid"/>
    <property type="match status" value="1"/>
</dbReference>
<evidence type="ECO:0000259" key="7">
    <source>
        <dbReference type="SMART" id="SM00775"/>
    </source>
</evidence>
<name>A0A197JN49_9FUNG</name>
<dbReference type="Pfam" id="PF04571">
    <property type="entry name" value="Lipin_N"/>
    <property type="match status" value="1"/>
</dbReference>
<feature type="region of interest" description="Disordered" evidence="6">
    <location>
        <begin position="1154"/>
        <end position="1214"/>
    </location>
</feature>
<feature type="compositionally biased region" description="Low complexity" evidence="6">
    <location>
        <begin position="430"/>
        <end position="441"/>
    </location>
</feature>
<feature type="compositionally biased region" description="Polar residues" evidence="6">
    <location>
        <begin position="508"/>
        <end position="519"/>
    </location>
</feature>
<reference evidence="8 9" key="1">
    <citation type="submission" date="2016-05" db="EMBL/GenBank/DDBJ databases">
        <title>Genome sequencing reveals origins of a unique bacterial endosymbiosis in the earliest lineages of terrestrial Fungi.</title>
        <authorList>
            <consortium name="DOE Joint Genome Institute"/>
            <person name="Uehling J."/>
            <person name="Gryganskyi A."/>
            <person name="Hameed K."/>
            <person name="Tschaplinski T."/>
            <person name="Misztal P."/>
            <person name="Wu S."/>
            <person name="Desiro A."/>
            <person name="Vande Pol N."/>
            <person name="Du Z.-Y."/>
            <person name="Zienkiewicz A."/>
            <person name="Zienkiewicz K."/>
            <person name="Morin E."/>
            <person name="Tisserant E."/>
            <person name="Splivallo R."/>
            <person name="Hainaut M."/>
            <person name="Henrissat B."/>
            <person name="Ohm R."/>
            <person name="Kuo A."/>
            <person name="Yan J."/>
            <person name="Lipzen A."/>
            <person name="Nolan M."/>
            <person name="Labutti K."/>
            <person name="Barry K."/>
            <person name="Goldstein A."/>
            <person name="Labbe J."/>
            <person name="Schadt C."/>
            <person name="Tuskan G."/>
            <person name="Grigoriev I."/>
            <person name="Martin F."/>
            <person name="Vilgalys R."/>
            <person name="Bonito G."/>
        </authorList>
    </citation>
    <scope>NUCLEOTIDE SEQUENCE [LARGE SCALE GENOMIC DNA]</scope>
    <source>
        <strain evidence="8 9">AG-77</strain>
    </source>
</reference>
<feature type="compositionally biased region" description="Low complexity" evidence="6">
    <location>
        <begin position="1257"/>
        <end position="1266"/>
    </location>
</feature>
<feature type="compositionally biased region" description="Low complexity" evidence="6">
    <location>
        <begin position="397"/>
        <end position="408"/>
    </location>
</feature>
<feature type="compositionally biased region" description="Basic residues" evidence="6">
    <location>
        <begin position="454"/>
        <end position="464"/>
    </location>
</feature>
<dbReference type="InterPro" id="IPR023214">
    <property type="entry name" value="HAD_sf"/>
</dbReference>
<dbReference type="OrthoDB" id="4567at2759"/>
<feature type="compositionally biased region" description="Basic residues" evidence="6">
    <location>
        <begin position="328"/>
        <end position="337"/>
    </location>
</feature>
<dbReference type="Proteomes" id="UP000078512">
    <property type="component" value="Unassembled WGS sequence"/>
</dbReference>
<dbReference type="PANTHER" id="PTHR12181">
    <property type="entry name" value="LIPIN"/>
    <property type="match status" value="1"/>
</dbReference>
<evidence type="ECO:0000256" key="2">
    <source>
        <dbReference type="ARBA" id="ARBA00005476"/>
    </source>
</evidence>
<evidence type="ECO:0000256" key="6">
    <source>
        <dbReference type="SAM" id="MobiDB-lite"/>
    </source>
</evidence>
<evidence type="ECO:0000313" key="8">
    <source>
        <dbReference type="EMBL" id="OAQ26393.1"/>
    </source>
</evidence>
<gene>
    <name evidence="8" type="ORF">K457DRAFT_22057</name>
</gene>
<feature type="compositionally biased region" description="Basic and acidic residues" evidence="6">
    <location>
        <begin position="720"/>
        <end position="742"/>
    </location>
</feature>
<dbReference type="FunFam" id="3.40.50.1000:FF:000063">
    <property type="entry name" value="Nuclear elongation and deformation protein"/>
    <property type="match status" value="1"/>
</dbReference>
<dbReference type="GO" id="GO:0005634">
    <property type="term" value="C:nucleus"/>
    <property type="evidence" value="ECO:0007669"/>
    <property type="project" value="TreeGrafter"/>
</dbReference>
<feature type="compositionally biased region" description="Polar residues" evidence="6">
    <location>
        <begin position="267"/>
        <end position="285"/>
    </location>
</feature>
<dbReference type="STRING" id="1314771.A0A197JN49"/>
<feature type="compositionally biased region" description="Acidic residues" evidence="6">
    <location>
        <begin position="1319"/>
        <end position="1339"/>
    </location>
</feature>
<dbReference type="InterPro" id="IPR007651">
    <property type="entry name" value="Lipin_N"/>
</dbReference>
<dbReference type="GO" id="GO:0009062">
    <property type="term" value="P:fatty acid catabolic process"/>
    <property type="evidence" value="ECO:0007669"/>
    <property type="project" value="TreeGrafter"/>
</dbReference>
<evidence type="ECO:0000313" key="9">
    <source>
        <dbReference type="Proteomes" id="UP000078512"/>
    </source>
</evidence>
<dbReference type="GO" id="GO:0019432">
    <property type="term" value="P:triglyceride biosynthetic process"/>
    <property type="evidence" value="ECO:0007669"/>
    <property type="project" value="TreeGrafter"/>
</dbReference>
<feature type="compositionally biased region" description="Polar residues" evidence="6">
    <location>
        <begin position="480"/>
        <end position="495"/>
    </location>
</feature>
<sequence>MQSVGSFFSTVSKFYNEINPATLSGAIDVVVVEQANGDLACSPFHVRFGKLSILRPQEKVVEVTINGRVVDFPMKVGDAGEAFFVFETEQEVPEEFATSPLAGPSSPDKVEDEIDFLDLAQGEGGHVTTQPNDQDAGYVSAHSGHGSEFEEDEQEFPSPPPAKRQTYASAVNFGSNSHGTGQPRMRIEGQASVEGVFEHSEHRVTINGKHHIVRRRAHESHRRYSVSISLPCSPVLKPHDIMENFQPVDSAGPFGDDANTHAHFGYQPSTPVVSSDGTNGHSQFLSPPHKDDVIMDMTGYKTDDSVETDLESDDPSAGADASKSSPHTQRRRKRVARRNMGLSPSGATTKVGHEPTEEVKETDPRLPSRPIQNMFHRKGPAPYRVKRSCSLPNVLEPPEVLEGPLPGELESRGPSPAAEGVSAVLRQTDADASGNSSSASSSPPPTLGGQHEHHPQRHHRHHHHRDEGKRGHPRRHSHKPSQQLQKPSVPRQNAALSALSDTELEYQTPRTAKATQDSEWSWGWGSLPVKNDSLESIVDADQKGQHSTHVSIDIPAAPKPVLNEIEIEGEMYRVAISLCPGDEFGKDVVASEALFATHQVTFEEFGKDPLKILNNKSLVCLINDRYFTWAAAGPYLASLMLFRKPLSDETLHQLSVKDSRHLSDRYQAREQPTRFGVLSRWLRGSPTANQLSAIEQGHLRRPSGSDDALPLQQPDEEGDEVKQEAKPKSETEMHLNIDKEPMTRSTSMPIQRSKSVGSDNSATDQAHTPEPNNQATKRYAKTLRLTSDQLKSLNLKKGANTLTFSVTSSYQGKAICSAKLFLWDHDYQVVISDIDGTITKSDALGHIFTMAGKDWTHTGVAKLYTDITNNGYHILYLTSRAIGQADYTRKYLKNVEQDNYYLPDGPVIMSPDRLMTAFHREVIMRKPEEFKMACLRDIRRLFEDRNPFYAGFGNRITDAMSYRSVNVPSSRIFTIDSGGEVKLELLSSYKSSYLALNDLVNEIFPGMRHAPEFNDWNFWKPAMPTIDLPMAPSSQPTLPSNLTNPGSFNSGGAPGRLGVIRSFTSSLTSSASGSLKKRPSIPTFSSSPVPATSPPASSPLSSNSMTASSPPLPPSSAPAGLQIADRTRRLSLSLMKYGGSYTTSASTTNITASSSMTQVSNDQMSSSPPPSHSETLAPHQNARSRGMSMTTLSSPAYVPSNLGTSPPTTSSILSSEVHPLDIPTVRKASSFSVSPPQLASRLTETVIPFLRGRSSRSEQGQQQQQQDVDAEIHQHHDQPLPSTDDYSEGTIVEQQYEDEYEGYSGDHYDAGEEGGEYEEYEYGDDEEELDGDLEDDVELNIDAPFL</sequence>
<keyword evidence="4" id="KW-0597">Phosphoprotein</keyword>
<feature type="region of interest" description="Disordered" evidence="6">
    <location>
        <begin position="1253"/>
        <end position="1288"/>
    </location>
</feature>
<feature type="region of interest" description="Disordered" evidence="6">
    <location>
        <begin position="1030"/>
        <end position="1053"/>
    </location>
</feature>